<keyword evidence="3" id="KW-1185">Reference proteome</keyword>
<feature type="region of interest" description="Disordered" evidence="1">
    <location>
        <begin position="177"/>
        <end position="218"/>
    </location>
</feature>
<name>A0A482V7W4_ASBVE</name>
<comment type="caution">
    <text evidence="2">The sequence shown here is derived from an EMBL/GenBank/DDBJ whole genome shotgun (WGS) entry which is preliminary data.</text>
</comment>
<dbReference type="InterPro" id="IPR011989">
    <property type="entry name" value="ARM-like"/>
</dbReference>
<organism evidence="2 3">
    <name type="scientific">Asbolus verrucosus</name>
    <name type="common">Desert ironclad beetle</name>
    <dbReference type="NCBI Taxonomy" id="1661398"/>
    <lineage>
        <taxon>Eukaryota</taxon>
        <taxon>Metazoa</taxon>
        <taxon>Ecdysozoa</taxon>
        <taxon>Arthropoda</taxon>
        <taxon>Hexapoda</taxon>
        <taxon>Insecta</taxon>
        <taxon>Pterygota</taxon>
        <taxon>Neoptera</taxon>
        <taxon>Endopterygota</taxon>
        <taxon>Coleoptera</taxon>
        <taxon>Polyphaga</taxon>
        <taxon>Cucujiformia</taxon>
        <taxon>Tenebrionidae</taxon>
        <taxon>Pimeliinae</taxon>
        <taxon>Asbolus</taxon>
    </lineage>
</organism>
<dbReference type="EMBL" id="QDEB01129579">
    <property type="protein sequence ID" value="RZB39285.1"/>
    <property type="molecule type" value="Genomic_DNA"/>
</dbReference>
<protein>
    <submittedName>
        <fullName evidence="2">Armadillo repeat-containing protein 2</fullName>
    </submittedName>
</protein>
<dbReference type="OrthoDB" id="247006at2759"/>
<feature type="region of interest" description="Disordered" evidence="1">
    <location>
        <begin position="1"/>
        <end position="26"/>
    </location>
</feature>
<dbReference type="Proteomes" id="UP000292052">
    <property type="component" value="Unassembled WGS sequence"/>
</dbReference>
<dbReference type="GO" id="GO:0044782">
    <property type="term" value="P:cilium organization"/>
    <property type="evidence" value="ECO:0007669"/>
    <property type="project" value="TreeGrafter"/>
</dbReference>
<proteinExistence type="predicted"/>
<dbReference type="InterPro" id="IPR038905">
    <property type="entry name" value="ARMC2"/>
</dbReference>
<dbReference type="SUPFAM" id="SSF48371">
    <property type="entry name" value="ARM repeat"/>
    <property type="match status" value="1"/>
</dbReference>
<evidence type="ECO:0000256" key="1">
    <source>
        <dbReference type="SAM" id="MobiDB-lite"/>
    </source>
</evidence>
<sequence>MDERSEQIKTGGISKVSLPFYEPPPRKTSAEIINEARLAIRESQMAESPFVSTPIKPLQTQRPFTPRNKERLLFGKKAKSNRPPSSFSLRYLQNEAEIPGNIPDTNMILSPHMLSTARSPTKMTPKSGIVKQRSNSLSEINDNKIFNIGVKEISLSKVKLPSLDHLKPLQKRKVFKNTTSLDNLPEERESPEPNSEPRKAFSSPQERTDFNENYDSPFGRCSTKQQNLSQCLLLGPQNLNKIFDNRHIIENSETLFVRTGYFNRELSSQLRNKVQNSILAENKERTVDDVINDLNYESIRMDNEGAVIELLDELYECMEKEDLLTTKVSSKMKIHILKALYKYVESQNERLLLNIARVILGLKVTGNNLSGVCKLIFKVSKNDKNDNLFFQKNTLELFLDALGRSSPLDDAEACVYGYGSVKFLTMNSKLLEKILDLGILQLMVLHVKIINNAKVDKSQMPEQTNHALFQLTGALRNIVSEEAIYDTFISGGAIPQLCQTMDLFSSDLDIISNISRIFSTISTNDCCCDSLVEYKNIYKVLIHIFEKYPGNEEIIVRLAYTLGNVVAKIDNTRVKFYHEKNSIDSLLNLWKIYLERTLKMCSLKTDNDLIENGNPEDVMIKIIRVIANVVINPDIGKAVNESYGSLLIDEFLKVLISNPFKKNEELVMSILSTLNNLSYYYTSDMEHDIFHIKQVEIVEGITEYSKSRNKECVIESMRIMGNLSRSKITRDYIAASEVFQILINILEKADLTLLKTTIGVFVNLMADNKSRNLFKNHGGVSKLISILSNYAQNDWLLGMLVCQVIWNYCIDTMDLYELIPDDEIQQLLVILADYLDEEKLFGITESSEDADIYVTQEYLIWEEFAGVATNLLEKIEYFLDTFDQIHIENEKATTQKKDSSTNLSFAAW</sequence>
<feature type="compositionally biased region" description="Basic and acidic residues" evidence="1">
    <location>
        <begin position="185"/>
        <end position="199"/>
    </location>
</feature>
<reference evidence="2 3" key="1">
    <citation type="submission" date="2017-03" db="EMBL/GenBank/DDBJ databases">
        <title>Genome of the blue death feigning beetle - Asbolus verrucosus.</title>
        <authorList>
            <person name="Rider S.D."/>
        </authorList>
    </citation>
    <scope>NUCLEOTIDE SEQUENCE [LARGE SCALE GENOMIC DNA]</scope>
    <source>
        <strain evidence="2">Butters</strain>
        <tissue evidence="2">Head and leg muscle</tissue>
    </source>
</reference>
<evidence type="ECO:0000313" key="2">
    <source>
        <dbReference type="EMBL" id="RZB39285.1"/>
    </source>
</evidence>
<evidence type="ECO:0000313" key="3">
    <source>
        <dbReference type="Proteomes" id="UP000292052"/>
    </source>
</evidence>
<gene>
    <name evidence="2" type="ORF">BDFB_002057</name>
</gene>
<dbReference type="STRING" id="1661398.A0A482V7W4"/>
<dbReference type="PANTHER" id="PTHR21356">
    <property type="entry name" value="ARMADILLO REPEAT CONTAINING 2"/>
    <property type="match status" value="1"/>
</dbReference>
<accession>A0A482V7W4</accession>
<dbReference type="PANTHER" id="PTHR21356:SF1">
    <property type="entry name" value="ARMADILLO REPEAT-CONTAINING PROTEIN 2"/>
    <property type="match status" value="1"/>
</dbReference>
<dbReference type="AlphaFoldDB" id="A0A482V7W4"/>
<dbReference type="Gene3D" id="1.25.10.10">
    <property type="entry name" value="Leucine-rich Repeat Variant"/>
    <property type="match status" value="2"/>
</dbReference>
<dbReference type="InterPro" id="IPR016024">
    <property type="entry name" value="ARM-type_fold"/>
</dbReference>